<sequence length="106" mass="11178">MDEHRQIMRESLQALAHDPIQIGIRPAFLAGKRALLFMQRGLRAISCFISITSRSRKRAASAVSPGSLAAFAAATGDSVHLAGDGSAGRALLAQGLRDLCTRGSTC</sequence>
<dbReference type="GeneID" id="93195512"/>
<dbReference type="Proteomes" id="UP000664048">
    <property type="component" value="Unassembled WGS sequence"/>
</dbReference>
<reference evidence="3 6" key="3">
    <citation type="submission" date="2021-12" db="EMBL/GenBank/DDBJ databases">
        <title>Genomic and phenotypic characterization of three Burkholderia contaminans isolates recovered from different sources.</title>
        <authorList>
            <person name="Lopez De Volder A."/>
            <person name="Fan Y."/>
            <person name="Nunvar J."/>
            <person name="Herrera T."/>
            <person name="Timp W."/>
            <person name="Degrossi J."/>
        </authorList>
    </citation>
    <scope>NUCLEOTIDE SEQUENCE [LARGE SCALE GENOMIC DNA]</scope>
    <source>
        <strain evidence="3 6">LMG 23361</strain>
    </source>
</reference>
<dbReference type="RefSeq" id="WP_039353609.1">
    <property type="nucleotide sequence ID" value="NZ_AP018359.1"/>
</dbReference>
<proteinExistence type="predicted"/>
<dbReference type="EMBL" id="JAGEMX010000040">
    <property type="protein sequence ID" value="MBO1835696.1"/>
    <property type="molecule type" value="Genomic_DNA"/>
</dbReference>
<evidence type="ECO:0000313" key="3">
    <source>
        <dbReference type="EMBL" id="WFN22715.1"/>
    </source>
</evidence>
<dbReference type="EMBL" id="JAENIB010000051">
    <property type="protein sequence ID" value="MBK1936171.1"/>
    <property type="molecule type" value="Genomic_DNA"/>
</dbReference>
<dbReference type="Proteomes" id="UP001220209">
    <property type="component" value="Chromosome 3"/>
</dbReference>
<reference evidence="2 5" key="2">
    <citation type="submission" date="2021-03" db="EMBL/GenBank/DDBJ databases">
        <title>Clinical course, treatment and visual outcome of an outbreak of Burkholderia contaminans endophthalmitis following cataract surgery.</title>
        <authorList>
            <person name="Lind C."/>
            <person name="Olsen K."/>
            <person name="Angelsen N.K."/>
            <person name="Krefting E.A."/>
            <person name="Fossen K."/>
            <person name="Gravningen K."/>
            <person name="Depoorter E."/>
            <person name="Vandamme P."/>
            <person name="Bertelsen G."/>
        </authorList>
    </citation>
    <scope>NUCLEOTIDE SEQUENCE [LARGE SCALE GENOMIC DNA]</scope>
    <source>
        <strain evidence="2 5">51242556</strain>
    </source>
</reference>
<name>A0A1R1VY20_9BURK</name>
<dbReference type="Proteomes" id="UP000611459">
    <property type="component" value="Unassembled WGS sequence"/>
</dbReference>
<accession>A0A1R1VY20</accession>
<evidence type="ECO:0000313" key="2">
    <source>
        <dbReference type="EMBL" id="MBO1835696.1"/>
    </source>
</evidence>
<keyword evidence="5" id="KW-1185">Reference proteome</keyword>
<evidence type="ECO:0000313" key="4">
    <source>
        <dbReference type="Proteomes" id="UP000611459"/>
    </source>
</evidence>
<evidence type="ECO:0000313" key="5">
    <source>
        <dbReference type="Proteomes" id="UP000664048"/>
    </source>
</evidence>
<organism evidence="1 4">
    <name type="scientific">Burkholderia contaminans</name>
    <dbReference type="NCBI Taxonomy" id="488447"/>
    <lineage>
        <taxon>Bacteria</taxon>
        <taxon>Pseudomonadati</taxon>
        <taxon>Pseudomonadota</taxon>
        <taxon>Betaproteobacteria</taxon>
        <taxon>Burkholderiales</taxon>
        <taxon>Burkholderiaceae</taxon>
        <taxon>Burkholderia</taxon>
        <taxon>Burkholderia cepacia complex</taxon>
    </lineage>
</organism>
<evidence type="ECO:0000313" key="1">
    <source>
        <dbReference type="EMBL" id="MBK1936171.1"/>
    </source>
</evidence>
<dbReference type="AlphaFoldDB" id="A0A1R1VY20"/>
<evidence type="ECO:0000313" key="6">
    <source>
        <dbReference type="Proteomes" id="UP001220209"/>
    </source>
</evidence>
<gene>
    <name evidence="2" type="ORF">J4M89_40650</name>
    <name evidence="1" type="ORF">JIN94_40535</name>
    <name evidence="3" type="ORF">LXE91_32610</name>
</gene>
<reference evidence="1" key="1">
    <citation type="submission" date="2021-01" db="EMBL/GenBank/DDBJ databases">
        <title>Outbreak of Burkholderia contaminns endophthalmitis traced to a clinical ventilation system.</title>
        <authorList>
            <person name="Lipuma J."/>
            <person name="Spilker T."/>
            <person name="Kratholm J."/>
        </authorList>
    </citation>
    <scope>NUCLEOTIDE SEQUENCE</scope>
    <source>
        <strain evidence="1">HI4954</strain>
    </source>
</reference>
<dbReference type="EMBL" id="CP090642">
    <property type="protein sequence ID" value="WFN22715.1"/>
    <property type="molecule type" value="Genomic_DNA"/>
</dbReference>
<protein>
    <submittedName>
        <fullName evidence="1">Uncharacterized protein</fullName>
    </submittedName>
</protein>